<dbReference type="CDD" id="cd07599">
    <property type="entry name" value="BAR_Rvs167p"/>
    <property type="match status" value="1"/>
</dbReference>
<dbReference type="PROSITE" id="PS51021">
    <property type="entry name" value="BAR"/>
    <property type="match status" value="1"/>
</dbReference>
<keyword evidence="7" id="KW-1185">Reference proteome</keyword>
<dbReference type="GO" id="GO:0006897">
    <property type="term" value="P:endocytosis"/>
    <property type="evidence" value="ECO:0007669"/>
    <property type="project" value="InterPro"/>
</dbReference>
<keyword evidence="1 2" id="KW-0728">SH3 domain</keyword>
<dbReference type="GO" id="GO:0031097">
    <property type="term" value="C:medial cortex"/>
    <property type="evidence" value="ECO:0007669"/>
    <property type="project" value="TreeGrafter"/>
</dbReference>
<dbReference type="GO" id="GO:0043332">
    <property type="term" value="C:mating projection tip"/>
    <property type="evidence" value="ECO:0007669"/>
    <property type="project" value="TreeGrafter"/>
</dbReference>
<dbReference type="SUPFAM" id="SSF50044">
    <property type="entry name" value="SH3-domain"/>
    <property type="match status" value="1"/>
</dbReference>
<feature type="compositionally biased region" description="Low complexity" evidence="3">
    <location>
        <begin position="348"/>
        <end position="361"/>
    </location>
</feature>
<dbReference type="InterPro" id="IPR004148">
    <property type="entry name" value="BAR_dom"/>
</dbReference>
<evidence type="ECO:0000256" key="2">
    <source>
        <dbReference type="PROSITE-ProRule" id="PRU00192"/>
    </source>
</evidence>
<accession>A0A1W5D9H3</accession>
<dbReference type="GO" id="GO:0030479">
    <property type="term" value="C:actin cortical patch"/>
    <property type="evidence" value="ECO:0007669"/>
    <property type="project" value="TreeGrafter"/>
</dbReference>
<dbReference type="Pfam" id="PF00018">
    <property type="entry name" value="SH3_1"/>
    <property type="match status" value="1"/>
</dbReference>
<evidence type="ECO:0000259" key="4">
    <source>
        <dbReference type="PROSITE" id="PS50002"/>
    </source>
</evidence>
<dbReference type="PANTHER" id="PTHR47174">
    <property type="entry name" value="BRIDGING INTEGRATOR 3"/>
    <property type="match status" value="1"/>
</dbReference>
<evidence type="ECO:0000313" key="6">
    <source>
        <dbReference type="EMBL" id="SLM39787.1"/>
    </source>
</evidence>
<evidence type="ECO:0000256" key="3">
    <source>
        <dbReference type="SAM" id="MobiDB-lite"/>
    </source>
</evidence>
<dbReference type="PANTHER" id="PTHR47174:SF2">
    <property type="entry name" value="SH3 DOMAIN SIGNALLING PROTEIN (AFU_ORTHOLOGUE AFUA_5G07670)"/>
    <property type="match status" value="1"/>
</dbReference>
<dbReference type="GO" id="GO:0097320">
    <property type="term" value="P:plasma membrane tubulation"/>
    <property type="evidence" value="ECO:0007669"/>
    <property type="project" value="TreeGrafter"/>
</dbReference>
<protein>
    <submittedName>
        <fullName evidence="6">SH3 domain</fullName>
    </submittedName>
</protein>
<dbReference type="Proteomes" id="UP000192927">
    <property type="component" value="Unassembled WGS sequence"/>
</dbReference>
<sequence length="470" mass="52059">MQSMQRRFAKLLPRSADEAQVSVLLKEFEDADKMLAKIIDASKAWRDAWTDILHTQHRLVTEFQGLYSPILGAGEGYSGLQHVETPQDATGRTVKIQEGYAELKADLLEEVNMVDDRIVKPATEAKDYIQPLKKVIKQREDRKLDFERYQSRVDNARKKTKRSDRDNAALAKAEADLVRGREEYSAADDHLKSKLPPVVATTYSLLPHLLAAQIMIQNTLLGQYYTMLHTYCQEQNFPSPPPPMSEVISTWDADFKPAQHEIESISSIAGGKAVRQPMRMEPLAHGSLTGLNLRNHISQRRTSNQAIHPKPSVSPAASACSEPPSPDPNARLRIGSLPKDTSLALSTPNYSSSALTSPSPSDLQSPQGHAPAGPRVDYFSRDRLPSTTSVSSIAAKKKPPPPPPPKRFPSNQGIWVTALYDFAGQGQGDLVFKEGDKIRVTKKTESTDDWWQGELKGVKGSFPANYCQAV</sequence>
<dbReference type="PROSITE" id="PS50002">
    <property type="entry name" value="SH3"/>
    <property type="match status" value="1"/>
</dbReference>
<evidence type="ECO:0000256" key="1">
    <source>
        <dbReference type="ARBA" id="ARBA00022443"/>
    </source>
</evidence>
<proteinExistence type="predicted"/>
<dbReference type="InterPro" id="IPR036028">
    <property type="entry name" value="SH3-like_dom_sf"/>
</dbReference>
<dbReference type="Gene3D" id="1.20.1270.60">
    <property type="entry name" value="Arfaptin homology (AH) domain/BAR domain"/>
    <property type="match status" value="1"/>
</dbReference>
<evidence type="ECO:0000313" key="7">
    <source>
        <dbReference type="Proteomes" id="UP000192927"/>
    </source>
</evidence>
<dbReference type="SUPFAM" id="SSF103657">
    <property type="entry name" value="BAR/IMD domain-like"/>
    <property type="match status" value="1"/>
</dbReference>
<name>A0A1W5D9H3_9LECA</name>
<feature type="domain" description="BAR" evidence="5">
    <location>
        <begin position="6"/>
        <end position="244"/>
    </location>
</feature>
<dbReference type="AlphaFoldDB" id="A0A1W5D9H3"/>
<dbReference type="InterPro" id="IPR027267">
    <property type="entry name" value="AH/BAR_dom_sf"/>
</dbReference>
<dbReference type="EMBL" id="FWEW01003550">
    <property type="protein sequence ID" value="SLM39787.1"/>
    <property type="molecule type" value="Genomic_DNA"/>
</dbReference>
<evidence type="ECO:0000259" key="5">
    <source>
        <dbReference type="PROSITE" id="PS51021"/>
    </source>
</evidence>
<dbReference type="SMART" id="SM00326">
    <property type="entry name" value="SH3"/>
    <property type="match status" value="1"/>
</dbReference>
<feature type="region of interest" description="Disordered" evidence="3">
    <location>
        <begin position="301"/>
        <end position="411"/>
    </location>
</feature>
<dbReference type="PRINTS" id="PR00452">
    <property type="entry name" value="SH3DOMAIN"/>
</dbReference>
<dbReference type="GO" id="GO:0051666">
    <property type="term" value="P:actin cortical patch localization"/>
    <property type="evidence" value="ECO:0007669"/>
    <property type="project" value="InterPro"/>
</dbReference>
<reference evidence="7" key="1">
    <citation type="submission" date="2017-03" db="EMBL/GenBank/DDBJ databases">
        <authorList>
            <person name="Sharma R."/>
            <person name="Thines M."/>
        </authorList>
    </citation>
    <scope>NUCLEOTIDE SEQUENCE [LARGE SCALE GENOMIC DNA]</scope>
</reference>
<dbReference type="InterPro" id="IPR001452">
    <property type="entry name" value="SH3_domain"/>
</dbReference>
<dbReference type="InterPro" id="IPR046982">
    <property type="entry name" value="BIN3/RVS161-like"/>
</dbReference>
<dbReference type="FunFam" id="2.30.30.40:FF:000100">
    <property type="entry name" value="SH3 domain-containing YSC84-like protein 1"/>
    <property type="match status" value="1"/>
</dbReference>
<feature type="compositionally biased region" description="Low complexity" evidence="3">
    <location>
        <begin position="309"/>
        <end position="322"/>
    </location>
</feature>
<dbReference type="GO" id="GO:1990528">
    <property type="term" value="C:Rvs161p-Rvs167p complex"/>
    <property type="evidence" value="ECO:0007669"/>
    <property type="project" value="TreeGrafter"/>
</dbReference>
<organism evidence="6 7">
    <name type="scientific">Lasallia pustulata</name>
    <dbReference type="NCBI Taxonomy" id="136370"/>
    <lineage>
        <taxon>Eukaryota</taxon>
        <taxon>Fungi</taxon>
        <taxon>Dikarya</taxon>
        <taxon>Ascomycota</taxon>
        <taxon>Pezizomycotina</taxon>
        <taxon>Lecanoromycetes</taxon>
        <taxon>OSLEUM clade</taxon>
        <taxon>Umbilicariomycetidae</taxon>
        <taxon>Umbilicariales</taxon>
        <taxon>Umbilicariaceae</taxon>
        <taxon>Lasallia</taxon>
    </lineage>
</organism>
<dbReference type="Pfam" id="PF03114">
    <property type="entry name" value="BAR"/>
    <property type="match status" value="1"/>
</dbReference>
<dbReference type="Gene3D" id="2.30.30.40">
    <property type="entry name" value="SH3 Domains"/>
    <property type="match status" value="1"/>
</dbReference>
<dbReference type="GO" id="GO:0008289">
    <property type="term" value="F:lipid binding"/>
    <property type="evidence" value="ECO:0007669"/>
    <property type="project" value="TreeGrafter"/>
</dbReference>
<feature type="domain" description="SH3" evidence="4">
    <location>
        <begin position="411"/>
        <end position="470"/>
    </location>
</feature>